<evidence type="ECO:0000259" key="4">
    <source>
        <dbReference type="Pfam" id="PF00294"/>
    </source>
</evidence>
<dbReference type="Gene3D" id="3.40.1190.20">
    <property type="match status" value="1"/>
</dbReference>
<name>A0A7W7W732_9ACTN</name>
<evidence type="ECO:0000256" key="3">
    <source>
        <dbReference type="ARBA" id="ARBA00022777"/>
    </source>
</evidence>
<reference evidence="5 6" key="1">
    <citation type="submission" date="2020-08" db="EMBL/GenBank/DDBJ databases">
        <title>Sequencing the genomes of 1000 actinobacteria strains.</title>
        <authorList>
            <person name="Klenk H.-P."/>
        </authorList>
    </citation>
    <scope>NUCLEOTIDE SEQUENCE [LARGE SCALE GENOMIC DNA]</scope>
    <source>
        <strain evidence="5 6">DSM 102030</strain>
    </source>
</reference>
<dbReference type="InterPro" id="IPR029056">
    <property type="entry name" value="Ribokinase-like"/>
</dbReference>
<comment type="caution">
    <text evidence="5">The sequence shown here is derived from an EMBL/GenBank/DDBJ whole genome shotgun (WGS) entry which is preliminary data.</text>
</comment>
<dbReference type="GO" id="GO:0008673">
    <property type="term" value="F:2-dehydro-3-deoxygluconokinase activity"/>
    <property type="evidence" value="ECO:0007669"/>
    <property type="project" value="UniProtKB-EC"/>
</dbReference>
<dbReference type="Pfam" id="PF00294">
    <property type="entry name" value="PfkB"/>
    <property type="match status" value="1"/>
</dbReference>
<keyword evidence="6" id="KW-1185">Reference proteome</keyword>
<keyword evidence="3 5" id="KW-0418">Kinase</keyword>
<keyword evidence="2 5" id="KW-0808">Transferase</keyword>
<accession>A0A7W7W732</accession>
<evidence type="ECO:0000313" key="6">
    <source>
        <dbReference type="Proteomes" id="UP000523007"/>
    </source>
</evidence>
<sequence>MSRVPTLPDQPARERFDAVCVGETMVLLTPDSGTPLAQRPKLSMEVGGAESNVACGLARRGHRAAWVSSVGADPFGRVVTDTLVSHGVDTGLVRVDPHRPTGMYLKDPVDSGTRVHYYRSGSAAAAMGPEVADAGWASTSRLIHLSGITPALSATCAALVERLVTERPPEGRPTVVFDVNYRPSLWSRRDAAAPLSRLAGAADIILVGLDEAKTLWGTDRPDAVRALFPDAACLVVKDADVGATCFTAEASTFVPALDVKVVEAVGAGDAFAAGFLSGLLDGRPVRDRLRLGHILAGSTLQSVRDLAAFPVRDECERMLALSEPEWTALRLT</sequence>
<dbReference type="RefSeq" id="WP_184585198.1">
    <property type="nucleotide sequence ID" value="NZ_JACHJT010000002.1"/>
</dbReference>
<evidence type="ECO:0000256" key="1">
    <source>
        <dbReference type="ARBA" id="ARBA00010688"/>
    </source>
</evidence>
<dbReference type="Proteomes" id="UP000523007">
    <property type="component" value="Unassembled WGS sequence"/>
</dbReference>
<evidence type="ECO:0000256" key="2">
    <source>
        <dbReference type="ARBA" id="ARBA00022679"/>
    </source>
</evidence>
<comment type="similarity">
    <text evidence="1">Belongs to the carbohydrate kinase PfkB family.</text>
</comment>
<dbReference type="PANTHER" id="PTHR43320">
    <property type="entry name" value="SUGAR KINASE"/>
    <property type="match status" value="1"/>
</dbReference>
<dbReference type="AlphaFoldDB" id="A0A7W7W732"/>
<dbReference type="InterPro" id="IPR052700">
    <property type="entry name" value="Carb_kinase_PfkB-like"/>
</dbReference>
<dbReference type="EMBL" id="JACHJT010000002">
    <property type="protein sequence ID" value="MBB4935490.1"/>
    <property type="molecule type" value="Genomic_DNA"/>
</dbReference>
<dbReference type="InterPro" id="IPR011611">
    <property type="entry name" value="PfkB_dom"/>
</dbReference>
<protein>
    <submittedName>
        <fullName evidence="5">2-dehydro-3-deoxygluconokinase</fullName>
        <ecNumber evidence="5">2.7.1.45</ecNumber>
    </submittedName>
</protein>
<dbReference type="SUPFAM" id="SSF53613">
    <property type="entry name" value="Ribokinase-like"/>
    <property type="match status" value="1"/>
</dbReference>
<dbReference type="EC" id="2.7.1.45" evidence="5"/>
<dbReference type="PANTHER" id="PTHR43320:SF2">
    <property type="entry name" value="2-DEHYDRO-3-DEOXYGLUCONOKINASE_2-DEHYDRO-3-DEOXYGALACTONOKINASE"/>
    <property type="match status" value="1"/>
</dbReference>
<organism evidence="5 6">
    <name type="scientific">Lipingzhangella halophila</name>
    <dbReference type="NCBI Taxonomy" id="1783352"/>
    <lineage>
        <taxon>Bacteria</taxon>
        <taxon>Bacillati</taxon>
        <taxon>Actinomycetota</taxon>
        <taxon>Actinomycetes</taxon>
        <taxon>Streptosporangiales</taxon>
        <taxon>Nocardiopsidaceae</taxon>
        <taxon>Lipingzhangella</taxon>
    </lineage>
</organism>
<gene>
    <name evidence="5" type="ORF">F4561_006384</name>
</gene>
<dbReference type="CDD" id="cd01166">
    <property type="entry name" value="KdgK"/>
    <property type="match status" value="1"/>
</dbReference>
<feature type="domain" description="Carbohydrate kinase PfkB" evidence="4">
    <location>
        <begin position="17"/>
        <end position="303"/>
    </location>
</feature>
<proteinExistence type="inferred from homology"/>
<evidence type="ECO:0000313" key="5">
    <source>
        <dbReference type="EMBL" id="MBB4935490.1"/>
    </source>
</evidence>